<evidence type="ECO:0000313" key="11">
    <source>
        <dbReference type="Proteomes" id="UP000319836"/>
    </source>
</evidence>
<evidence type="ECO:0000313" key="10">
    <source>
        <dbReference type="EMBL" id="TMQ70683.1"/>
    </source>
</evidence>
<accession>A0A538U481</accession>
<dbReference type="Proteomes" id="UP000319836">
    <property type="component" value="Unassembled WGS sequence"/>
</dbReference>
<dbReference type="AlphaFoldDB" id="A0A538U481"/>
<keyword evidence="10" id="KW-0560">Oxidoreductase</keyword>
<dbReference type="SUPFAM" id="SSF52283">
    <property type="entry name" value="Formate/glycerate dehydrogenase catalytic domain-like"/>
    <property type="match status" value="1"/>
</dbReference>
<feature type="domain" description="Alanine dehydrogenase/pyridine nucleotide transhydrogenase NAD(H)-binding" evidence="8">
    <location>
        <begin position="154"/>
        <end position="318"/>
    </location>
</feature>
<dbReference type="Gene3D" id="3.40.50.720">
    <property type="entry name" value="NAD(P)-binding Rossmann-like Domain"/>
    <property type="match status" value="2"/>
</dbReference>
<comment type="function">
    <text evidence="1">The transhydrogenation between NADH and NADP is coupled to respiration and ATP hydrolysis and functions as a proton pump across the membrane.</text>
</comment>
<evidence type="ECO:0000256" key="3">
    <source>
        <dbReference type="ARBA" id="ARBA00022741"/>
    </source>
</evidence>
<dbReference type="SMART" id="SM01002">
    <property type="entry name" value="AlaDh_PNT_C"/>
    <property type="match status" value="1"/>
</dbReference>
<evidence type="ECO:0000259" key="9">
    <source>
        <dbReference type="SMART" id="SM01003"/>
    </source>
</evidence>
<dbReference type="InterPro" id="IPR007698">
    <property type="entry name" value="AlaDH/PNT_NAD(H)-bd"/>
</dbReference>
<proteinExistence type="predicted"/>
<name>A0A538U481_UNCEI</name>
<dbReference type="GO" id="GO:0005886">
    <property type="term" value="C:plasma membrane"/>
    <property type="evidence" value="ECO:0007669"/>
    <property type="project" value="TreeGrafter"/>
</dbReference>
<evidence type="ECO:0000256" key="4">
    <source>
        <dbReference type="ARBA" id="ARBA00022857"/>
    </source>
</evidence>
<comment type="caution">
    <text evidence="10">The sequence shown here is derived from an EMBL/GenBank/DDBJ whole genome shotgun (WGS) entry which is preliminary data.</text>
</comment>
<evidence type="ECO:0000259" key="8">
    <source>
        <dbReference type="SMART" id="SM01002"/>
    </source>
</evidence>
<dbReference type="GO" id="GO:0006740">
    <property type="term" value="P:NADPH regeneration"/>
    <property type="evidence" value="ECO:0007669"/>
    <property type="project" value="TreeGrafter"/>
</dbReference>
<dbReference type="InterPro" id="IPR007886">
    <property type="entry name" value="AlaDH/PNT_N"/>
</dbReference>
<dbReference type="GO" id="GO:0050661">
    <property type="term" value="F:NADP binding"/>
    <property type="evidence" value="ECO:0007669"/>
    <property type="project" value="TreeGrafter"/>
</dbReference>
<evidence type="ECO:0000256" key="5">
    <source>
        <dbReference type="ARBA" id="ARBA00022967"/>
    </source>
</evidence>
<dbReference type="GO" id="GO:0008750">
    <property type="term" value="F:proton-translocating NAD(P)+ transhydrogenase activity"/>
    <property type="evidence" value="ECO:0007669"/>
    <property type="project" value="UniProtKB-EC"/>
</dbReference>
<keyword evidence="5" id="KW-1278">Translocase</keyword>
<dbReference type="SUPFAM" id="SSF51735">
    <property type="entry name" value="NAD(P)-binding Rossmann-fold domains"/>
    <property type="match status" value="1"/>
</dbReference>
<evidence type="ECO:0000256" key="6">
    <source>
        <dbReference type="ARBA" id="ARBA00023027"/>
    </source>
</evidence>
<gene>
    <name evidence="10" type="ORF">E6K80_07770</name>
</gene>
<organism evidence="10 11">
    <name type="scientific">Eiseniibacteriota bacterium</name>
    <dbReference type="NCBI Taxonomy" id="2212470"/>
    <lineage>
        <taxon>Bacteria</taxon>
        <taxon>Candidatus Eiseniibacteriota</taxon>
    </lineage>
</organism>
<dbReference type="PANTHER" id="PTHR10160">
    <property type="entry name" value="NAD(P) TRANSHYDROGENASE"/>
    <property type="match status" value="1"/>
</dbReference>
<sequence length="383" mass="40353">MRLAVPREITPGETRVSLVPETVAKLVKSGFQVAVESEAGTASSYTNGAYTQAGAVIAPGPRETYEGADLVVKVREPMAHPTLGLHEADLVPNGAVYVGFLGRDAQSGAVQRLAARGVTAFSMEMIPRTSRAQKLDALSSMANIAGYKAALIAANALPKYFPLLMTAAGTIPPARAFILGAGVAGLQAIATCRRLGAQVEAFDVRPAVKEEVQSLGATFVGLELGEAGVGAGGYAKELSEEHHRKEQELIAQRLQACDVAITTAAIPGRKAPLLITRTMVEAMKPGSVIVDLAAETGGNCELTRPNETVEHQGVRIFGMVNVAALMPFHASQLYARNVHALLQLMTTKDGQLKLDWEDDILRDSCITRPQPAAAAAVEAGRPS</sequence>
<comment type="catalytic activity">
    <reaction evidence="7">
        <text>NAD(+) + NADPH + H(+)(in) = NADH + NADP(+) + H(+)(out)</text>
        <dbReference type="Rhea" id="RHEA:47992"/>
        <dbReference type="ChEBI" id="CHEBI:15378"/>
        <dbReference type="ChEBI" id="CHEBI:57540"/>
        <dbReference type="ChEBI" id="CHEBI:57783"/>
        <dbReference type="ChEBI" id="CHEBI:57945"/>
        <dbReference type="ChEBI" id="CHEBI:58349"/>
        <dbReference type="EC" id="7.1.1.1"/>
    </reaction>
</comment>
<dbReference type="PANTHER" id="PTHR10160:SF19">
    <property type="entry name" value="PROTON-TRANSLOCATING NAD(P)(+) TRANSHYDROGENASE"/>
    <property type="match status" value="1"/>
</dbReference>
<dbReference type="EMBL" id="VBPA01000187">
    <property type="protein sequence ID" value="TMQ70683.1"/>
    <property type="molecule type" value="Genomic_DNA"/>
</dbReference>
<dbReference type="SMART" id="SM01003">
    <property type="entry name" value="AlaDh_PNT_N"/>
    <property type="match status" value="1"/>
</dbReference>
<evidence type="ECO:0000256" key="1">
    <source>
        <dbReference type="ARBA" id="ARBA00003943"/>
    </source>
</evidence>
<keyword evidence="3" id="KW-0547">Nucleotide-binding</keyword>
<reference evidence="10 11" key="1">
    <citation type="journal article" date="2019" name="Nat. Microbiol.">
        <title>Mediterranean grassland soil C-N compound turnover is dependent on rainfall and depth, and is mediated by genomically divergent microorganisms.</title>
        <authorList>
            <person name="Diamond S."/>
            <person name="Andeer P.F."/>
            <person name="Li Z."/>
            <person name="Crits-Christoph A."/>
            <person name="Burstein D."/>
            <person name="Anantharaman K."/>
            <person name="Lane K.R."/>
            <person name="Thomas B.C."/>
            <person name="Pan C."/>
            <person name="Northen T.R."/>
            <person name="Banfield J.F."/>
        </authorList>
    </citation>
    <scope>NUCLEOTIDE SEQUENCE [LARGE SCALE GENOMIC DNA]</scope>
    <source>
        <strain evidence="10">WS_10</strain>
    </source>
</reference>
<evidence type="ECO:0000256" key="2">
    <source>
        <dbReference type="ARBA" id="ARBA00012943"/>
    </source>
</evidence>
<feature type="domain" description="Alanine dehydrogenase/pyridine nucleotide transhydrogenase N-terminal" evidence="9">
    <location>
        <begin position="4"/>
        <end position="145"/>
    </location>
</feature>
<dbReference type="EC" id="7.1.1.1" evidence="2"/>
<dbReference type="Pfam" id="PF05222">
    <property type="entry name" value="AlaDh_PNT_N"/>
    <property type="match status" value="1"/>
</dbReference>
<dbReference type="CDD" id="cd05304">
    <property type="entry name" value="Rubrum_tdh"/>
    <property type="match status" value="1"/>
</dbReference>
<keyword evidence="6" id="KW-0520">NAD</keyword>
<dbReference type="InterPro" id="IPR036291">
    <property type="entry name" value="NAD(P)-bd_dom_sf"/>
</dbReference>
<dbReference type="Pfam" id="PF01262">
    <property type="entry name" value="AlaDh_PNT_C"/>
    <property type="match status" value="1"/>
</dbReference>
<dbReference type="GO" id="GO:0016491">
    <property type="term" value="F:oxidoreductase activity"/>
    <property type="evidence" value="ECO:0007669"/>
    <property type="project" value="UniProtKB-KW"/>
</dbReference>
<keyword evidence="4" id="KW-0521">NADP</keyword>
<evidence type="ECO:0000256" key="7">
    <source>
        <dbReference type="ARBA" id="ARBA00048202"/>
    </source>
</evidence>
<dbReference type="NCBIfam" id="NF006942">
    <property type="entry name" value="PRK09424.1"/>
    <property type="match status" value="1"/>
</dbReference>
<protein>
    <recommendedName>
        <fullName evidence="2">proton-translocating NAD(P)(+) transhydrogenase</fullName>
        <ecNumber evidence="2">7.1.1.1</ecNumber>
    </recommendedName>
</protein>